<dbReference type="InterPro" id="IPR008909">
    <property type="entry name" value="DALR_anticod-bd"/>
</dbReference>
<keyword evidence="7 11" id="KW-0067">ATP-binding</keyword>
<dbReference type="Gene3D" id="1.10.730.10">
    <property type="entry name" value="Isoleucyl-tRNA Synthetase, Domain 1"/>
    <property type="match status" value="1"/>
</dbReference>
<dbReference type="Pfam" id="PF03485">
    <property type="entry name" value="Arg_tRNA_synt_N"/>
    <property type="match status" value="1"/>
</dbReference>
<evidence type="ECO:0000256" key="8">
    <source>
        <dbReference type="ARBA" id="ARBA00022917"/>
    </source>
</evidence>
<evidence type="ECO:0000256" key="1">
    <source>
        <dbReference type="ARBA" id="ARBA00004496"/>
    </source>
</evidence>
<dbReference type="InterPro" id="IPR005148">
    <property type="entry name" value="Arg-tRNA-synth_N"/>
</dbReference>
<dbReference type="InterPro" id="IPR035684">
    <property type="entry name" value="ArgRS_core"/>
</dbReference>
<dbReference type="InterPro" id="IPR009080">
    <property type="entry name" value="tRNAsynth_Ia_anticodon-bd"/>
</dbReference>
<comment type="caution">
    <text evidence="11">Lacks conserved residue(s) required for the propagation of feature annotation.</text>
</comment>
<dbReference type="GO" id="GO:0006420">
    <property type="term" value="P:arginyl-tRNA aminoacylation"/>
    <property type="evidence" value="ECO:0007669"/>
    <property type="project" value="UniProtKB-UniRule"/>
</dbReference>
<organism evidence="15 16">
    <name type="scientific">candidate division TA06 bacterium</name>
    <dbReference type="NCBI Taxonomy" id="2250710"/>
    <lineage>
        <taxon>Bacteria</taxon>
        <taxon>Bacteria division TA06</taxon>
    </lineage>
</organism>
<evidence type="ECO:0000256" key="7">
    <source>
        <dbReference type="ARBA" id="ARBA00022840"/>
    </source>
</evidence>
<dbReference type="SUPFAM" id="SSF55190">
    <property type="entry name" value="Arginyl-tRNA synthetase (ArgRS), N-terminal 'additional' domain"/>
    <property type="match status" value="1"/>
</dbReference>
<comment type="caution">
    <text evidence="15">The sequence shown here is derived from an EMBL/GenBank/DDBJ whole genome shotgun (WGS) entry which is preliminary data.</text>
</comment>
<evidence type="ECO:0000259" key="14">
    <source>
        <dbReference type="SMART" id="SM01016"/>
    </source>
</evidence>
<dbReference type="InterPro" id="IPR001278">
    <property type="entry name" value="Arg-tRNA-ligase"/>
</dbReference>
<feature type="domain" description="Arginyl tRNA synthetase N-terminal" evidence="14">
    <location>
        <begin position="4"/>
        <end position="85"/>
    </location>
</feature>
<dbReference type="PRINTS" id="PR01038">
    <property type="entry name" value="TRNASYNTHARG"/>
</dbReference>
<evidence type="ECO:0000256" key="5">
    <source>
        <dbReference type="ARBA" id="ARBA00022598"/>
    </source>
</evidence>
<evidence type="ECO:0000313" key="16">
    <source>
        <dbReference type="Proteomes" id="UP000282321"/>
    </source>
</evidence>
<evidence type="ECO:0000256" key="11">
    <source>
        <dbReference type="HAMAP-Rule" id="MF_00123"/>
    </source>
</evidence>
<comment type="catalytic activity">
    <reaction evidence="10 11">
        <text>tRNA(Arg) + L-arginine + ATP = L-arginyl-tRNA(Arg) + AMP + diphosphate</text>
        <dbReference type="Rhea" id="RHEA:20301"/>
        <dbReference type="Rhea" id="RHEA-COMP:9658"/>
        <dbReference type="Rhea" id="RHEA-COMP:9673"/>
        <dbReference type="ChEBI" id="CHEBI:30616"/>
        <dbReference type="ChEBI" id="CHEBI:32682"/>
        <dbReference type="ChEBI" id="CHEBI:33019"/>
        <dbReference type="ChEBI" id="CHEBI:78442"/>
        <dbReference type="ChEBI" id="CHEBI:78513"/>
        <dbReference type="ChEBI" id="CHEBI:456215"/>
        <dbReference type="EC" id="6.1.1.19"/>
    </reaction>
</comment>
<dbReference type="SMART" id="SM00836">
    <property type="entry name" value="DALR_1"/>
    <property type="match status" value="1"/>
</dbReference>
<evidence type="ECO:0000256" key="4">
    <source>
        <dbReference type="ARBA" id="ARBA00022490"/>
    </source>
</evidence>
<dbReference type="Gene3D" id="3.30.1360.70">
    <property type="entry name" value="Arginyl tRNA synthetase N-terminal domain"/>
    <property type="match status" value="1"/>
</dbReference>
<evidence type="ECO:0000256" key="6">
    <source>
        <dbReference type="ARBA" id="ARBA00022741"/>
    </source>
</evidence>
<dbReference type="SMART" id="SM01016">
    <property type="entry name" value="Arg_tRNA_synt_N"/>
    <property type="match status" value="1"/>
</dbReference>
<name>A0A660SAC0_UNCT6</name>
<keyword evidence="4 11" id="KW-0963">Cytoplasm</keyword>
<protein>
    <recommendedName>
        <fullName evidence="11">Arginine--tRNA ligase</fullName>
        <ecNumber evidence="11">6.1.1.19</ecNumber>
    </recommendedName>
    <alternativeName>
        <fullName evidence="11">Arginyl-tRNA synthetase</fullName>
        <shortName evidence="11">ArgRS</shortName>
    </alternativeName>
</protein>
<dbReference type="InterPro" id="IPR036695">
    <property type="entry name" value="Arg-tRNA-synth_N_sf"/>
</dbReference>
<dbReference type="Pfam" id="PF05746">
    <property type="entry name" value="DALR_1"/>
    <property type="match status" value="1"/>
</dbReference>
<dbReference type="NCBIfam" id="TIGR00456">
    <property type="entry name" value="argS"/>
    <property type="match status" value="1"/>
</dbReference>
<dbReference type="SUPFAM" id="SSF47323">
    <property type="entry name" value="Anticodon-binding domain of a subclass of class I aminoacyl-tRNA synthetases"/>
    <property type="match status" value="1"/>
</dbReference>
<dbReference type="FunFam" id="3.40.50.620:FF:000062">
    <property type="entry name" value="Arginine--tRNA ligase"/>
    <property type="match status" value="1"/>
</dbReference>
<keyword evidence="8 11" id="KW-0648">Protein biosynthesis</keyword>
<dbReference type="AlphaFoldDB" id="A0A660SAC0"/>
<dbReference type="EMBL" id="QNBC01000037">
    <property type="protein sequence ID" value="RKX66628.1"/>
    <property type="molecule type" value="Genomic_DNA"/>
</dbReference>
<evidence type="ECO:0000259" key="13">
    <source>
        <dbReference type="SMART" id="SM00836"/>
    </source>
</evidence>
<dbReference type="FunFam" id="1.10.730.10:FF:000008">
    <property type="entry name" value="Arginine--tRNA ligase"/>
    <property type="match status" value="1"/>
</dbReference>
<reference evidence="15 16" key="1">
    <citation type="submission" date="2018-06" db="EMBL/GenBank/DDBJ databases">
        <title>Extensive metabolic versatility and redundancy in microbially diverse, dynamic hydrothermal sediments.</title>
        <authorList>
            <person name="Dombrowski N."/>
            <person name="Teske A."/>
            <person name="Baker B.J."/>
        </authorList>
    </citation>
    <scope>NUCLEOTIDE SEQUENCE [LARGE SCALE GENOMIC DNA]</scope>
    <source>
        <strain evidence="15">B35_G9</strain>
    </source>
</reference>
<keyword evidence="9 11" id="KW-0030">Aminoacyl-tRNA synthetase</keyword>
<dbReference type="GO" id="GO:0005737">
    <property type="term" value="C:cytoplasm"/>
    <property type="evidence" value="ECO:0007669"/>
    <property type="project" value="UniProtKB-SubCell"/>
</dbReference>
<sequence length="543" mass="62411">MIKTAIAESLKKAIEEIFKLSDTEPSVVESPNKQFGDYSTQVAFQLAKILKNDPKKIASDIKNALEYNSNFERIEVVGGYINFFLKNEFYHKEIEKVYSEGEEFAKLKHVSEEKILVEYVSSNPTGPMVIVNGRAAALGDSFIRILNWRGYNAIGEFYINDGGNQVYLLGLSCNEMYKKLMGMPYEIPENGYHGSYIEDFVKLMMEKSDLSGMDDKSRSNYLGEEGVRYFHAMQIKSLKDFGVIFDSEIHEKRIREEGLTEYVIKTLRDKNLIYEKDGAIFFKSTDFGDDKDRAIIKSDGKYTYLLPDAAYHEDKMRRAFDYLIDIFGPDHHGYIKRLKAIFKALGHDPDKLEILIHQIVNLVNEGEKIKMSKRKGNIITLDDLIDDVGKDAARFFFVMRKKNSHLDFDLKLAKEKSENNPVFYVQYAHARISSIMDFAYSKGIKLNEYIDFSLLNEEKEIELIKSILLLPDILDDAIRMREPAVLPKYLIDLSSSFHSFYNKHRVITDDTELSMARLALVQCVKNTIKIGLNLIGVDAPNKM</sequence>
<evidence type="ECO:0000256" key="2">
    <source>
        <dbReference type="ARBA" id="ARBA00005594"/>
    </source>
</evidence>
<dbReference type="PANTHER" id="PTHR11956:SF5">
    <property type="entry name" value="ARGININE--TRNA LIGASE, CYTOPLASMIC"/>
    <property type="match status" value="1"/>
</dbReference>
<comment type="similarity">
    <text evidence="2 11 12">Belongs to the class-I aminoacyl-tRNA synthetase family.</text>
</comment>
<dbReference type="SUPFAM" id="SSF52374">
    <property type="entry name" value="Nucleotidylyl transferase"/>
    <property type="match status" value="1"/>
</dbReference>
<keyword evidence="5 11" id="KW-0436">Ligase</keyword>
<dbReference type="EC" id="6.1.1.19" evidence="11"/>
<comment type="subunit">
    <text evidence="3 11">Monomer.</text>
</comment>
<evidence type="ECO:0000313" key="15">
    <source>
        <dbReference type="EMBL" id="RKX66628.1"/>
    </source>
</evidence>
<dbReference type="InterPro" id="IPR014729">
    <property type="entry name" value="Rossmann-like_a/b/a_fold"/>
</dbReference>
<accession>A0A660SAC0</accession>
<evidence type="ECO:0000256" key="9">
    <source>
        <dbReference type="ARBA" id="ARBA00023146"/>
    </source>
</evidence>
<evidence type="ECO:0000256" key="12">
    <source>
        <dbReference type="RuleBase" id="RU363038"/>
    </source>
</evidence>
<dbReference type="CDD" id="cd00671">
    <property type="entry name" value="ArgRS_core"/>
    <property type="match status" value="1"/>
</dbReference>
<dbReference type="Pfam" id="PF00750">
    <property type="entry name" value="tRNA-synt_1d"/>
    <property type="match status" value="1"/>
</dbReference>
<dbReference type="PANTHER" id="PTHR11956">
    <property type="entry name" value="ARGINYL-TRNA SYNTHETASE"/>
    <property type="match status" value="1"/>
</dbReference>
<dbReference type="HAMAP" id="MF_00123">
    <property type="entry name" value="Arg_tRNA_synth"/>
    <property type="match status" value="1"/>
</dbReference>
<evidence type="ECO:0000256" key="3">
    <source>
        <dbReference type="ARBA" id="ARBA00011245"/>
    </source>
</evidence>
<proteinExistence type="inferred from homology"/>
<keyword evidence="6 11" id="KW-0547">Nucleotide-binding</keyword>
<gene>
    <name evidence="11" type="primary">argS</name>
    <name evidence="15" type="ORF">DRP44_03720</name>
</gene>
<dbReference type="Gene3D" id="3.40.50.620">
    <property type="entry name" value="HUPs"/>
    <property type="match status" value="1"/>
</dbReference>
<comment type="subcellular location">
    <subcellularLocation>
        <location evidence="1 11">Cytoplasm</location>
    </subcellularLocation>
</comment>
<dbReference type="GO" id="GO:0004814">
    <property type="term" value="F:arginine-tRNA ligase activity"/>
    <property type="evidence" value="ECO:0007669"/>
    <property type="project" value="UniProtKB-UniRule"/>
</dbReference>
<feature type="domain" description="DALR anticodon binding" evidence="13">
    <location>
        <begin position="425"/>
        <end position="543"/>
    </location>
</feature>
<evidence type="ECO:0000256" key="10">
    <source>
        <dbReference type="ARBA" id="ARBA00049339"/>
    </source>
</evidence>
<dbReference type="Proteomes" id="UP000282321">
    <property type="component" value="Unassembled WGS sequence"/>
</dbReference>
<dbReference type="GO" id="GO:0005524">
    <property type="term" value="F:ATP binding"/>
    <property type="evidence" value="ECO:0007669"/>
    <property type="project" value="UniProtKB-UniRule"/>
</dbReference>